<evidence type="ECO:0000256" key="2">
    <source>
        <dbReference type="ARBA" id="ARBA00007480"/>
    </source>
</evidence>
<accession>A0A8B6ELB6</accession>
<dbReference type="GO" id="GO:0005615">
    <property type="term" value="C:extracellular space"/>
    <property type="evidence" value="ECO:0007669"/>
    <property type="project" value="TreeGrafter"/>
</dbReference>
<evidence type="ECO:0000256" key="1">
    <source>
        <dbReference type="ARBA" id="ARBA00004613"/>
    </source>
</evidence>
<dbReference type="GO" id="GO:0030514">
    <property type="term" value="P:negative regulation of BMP signaling pathway"/>
    <property type="evidence" value="ECO:0007669"/>
    <property type="project" value="InterPro"/>
</dbReference>
<dbReference type="AlphaFoldDB" id="A0A8B6ELB6"/>
<evidence type="ECO:0000256" key="3">
    <source>
        <dbReference type="ARBA" id="ARBA00022473"/>
    </source>
</evidence>
<comment type="similarity">
    <text evidence="2">Belongs to the noggin family.</text>
</comment>
<reference evidence="8" key="1">
    <citation type="submission" date="2018-11" db="EMBL/GenBank/DDBJ databases">
        <authorList>
            <person name="Alioto T."/>
            <person name="Alioto T."/>
        </authorList>
    </citation>
    <scope>NUCLEOTIDE SEQUENCE</scope>
</reference>
<dbReference type="SUPFAM" id="SSF57501">
    <property type="entry name" value="Cystine-knot cytokines"/>
    <property type="match status" value="1"/>
</dbReference>
<keyword evidence="5" id="KW-0732">Signal</keyword>
<dbReference type="InterPro" id="IPR029034">
    <property type="entry name" value="Cystine-knot_cytokine"/>
</dbReference>
<evidence type="ECO:0000256" key="4">
    <source>
        <dbReference type="ARBA" id="ARBA00022525"/>
    </source>
</evidence>
<protein>
    <submittedName>
        <fullName evidence="8">Noggin</fullName>
    </submittedName>
</protein>
<organism evidence="8 9">
    <name type="scientific">Mytilus galloprovincialis</name>
    <name type="common">Mediterranean mussel</name>
    <dbReference type="NCBI Taxonomy" id="29158"/>
    <lineage>
        <taxon>Eukaryota</taxon>
        <taxon>Metazoa</taxon>
        <taxon>Spiralia</taxon>
        <taxon>Lophotrochozoa</taxon>
        <taxon>Mollusca</taxon>
        <taxon>Bivalvia</taxon>
        <taxon>Autobranchia</taxon>
        <taxon>Pteriomorphia</taxon>
        <taxon>Mytilida</taxon>
        <taxon>Mytiloidea</taxon>
        <taxon>Mytilidae</taxon>
        <taxon>Mytilinae</taxon>
        <taxon>Mytilus</taxon>
    </lineage>
</organism>
<dbReference type="EMBL" id="UYJE01005356">
    <property type="protein sequence ID" value="VDI36720.1"/>
    <property type="molecule type" value="Genomic_DNA"/>
</dbReference>
<comment type="subcellular location">
    <subcellularLocation>
        <location evidence="1">Secreted</location>
    </subcellularLocation>
</comment>
<dbReference type="InterPro" id="IPR008717">
    <property type="entry name" value="Noggin"/>
</dbReference>
<dbReference type="Gene3D" id="2.10.90.10">
    <property type="entry name" value="Cystine-knot cytokines"/>
    <property type="match status" value="1"/>
</dbReference>
<dbReference type="Pfam" id="PF05806">
    <property type="entry name" value="Noggin"/>
    <property type="match status" value="1"/>
</dbReference>
<feature type="transmembrane region" description="Helical" evidence="7">
    <location>
        <begin position="6"/>
        <end position="23"/>
    </location>
</feature>
<proteinExistence type="inferred from homology"/>
<evidence type="ECO:0000313" key="9">
    <source>
        <dbReference type="Proteomes" id="UP000596742"/>
    </source>
</evidence>
<dbReference type="GO" id="GO:0009953">
    <property type="term" value="P:dorsal/ventral pattern formation"/>
    <property type="evidence" value="ECO:0007669"/>
    <property type="project" value="TreeGrafter"/>
</dbReference>
<keyword evidence="7" id="KW-0472">Membrane</keyword>
<keyword evidence="7" id="KW-1133">Transmembrane helix</keyword>
<comment type="caution">
    <text evidence="8">The sequence shown here is derived from an EMBL/GenBank/DDBJ whole genome shotgun (WGS) entry which is preliminary data.</text>
</comment>
<dbReference type="GO" id="GO:0045596">
    <property type="term" value="P:negative regulation of cell differentiation"/>
    <property type="evidence" value="ECO:0007669"/>
    <property type="project" value="InterPro"/>
</dbReference>
<keyword evidence="3" id="KW-0217">Developmental protein</keyword>
<keyword evidence="9" id="KW-1185">Reference proteome</keyword>
<dbReference type="Gene3D" id="1.10.287.520">
    <property type="entry name" value="Helix hairpin bin"/>
    <property type="match status" value="1"/>
</dbReference>
<evidence type="ECO:0000256" key="7">
    <source>
        <dbReference type="SAM" id="Phobius"/>
    </source>
</evidence>
<sequence length="254" mass="29993">MNLTSILQVIFVNYYCVLIWMIIKVESASSNKQYLDRLRAVDAHIPDNDNINDINFHTGSRPSPSDELPIPPLHENPDRAFDPSPQDLDYKANRKMLGKKFDRNFMQVVKPLEHIFHPDGMLNIRFRKGRPKGRRPEFIKDFGHKITFGDDIVKKLGVDKRTKKLMQKYLWNYTHCPLMYKWKDLGIRFWPRWIKEGSCYKGRSCSIPPGMQCKTKSSKPLTLLRWHCKDWNTDRKCKWIEIQYPIITECACSC</sequence>
<name>A0A8B6ELB6_MYTGA</name>
<evidence type="ECO:0000256" key="5">
    <source>
        <dbReference type="ARBA" id="ARBA00022729"/>
    </source>
</evidence>
<gene>
    <name evidence="8" type="ORF">MGAL_10B083411</name>
</gene>
<feature type="region of interest" description="Disordered" evidence="6">
    <location>
        <begin position="52"/>
        <end position="85"/>
    </location>
</feature>
<dbReference type="PANTHER" id="PTHR10494">
    <property type="entry name" value="BONE MORPHOGENETIC PROTEIN INHIBITOR, NOGGIN"/>
    <property type="match status" value="1"/>
</dbReference>
<dbReference type="OrthoDB" id="5950649at2759"/>
<dbReference type="Proteomes" id="UP000596742">
    <property type="component" value="Unassembled WGS sequence"/>
</dbReference>
<evidence type="ECO:0000313" key="8">
    <source>
        <dbReference type="EMBL" id="VDI36720.1"/>
    </source>
</evidence>
<keyword evidence="4" id="KW-0964">Secreted</keyword>
<dbReference type="PANTHER" id="PTHR10494:SF6">
    <property type="entry name" value="NOGGIN"/>
    <property type="match status" value="1"/>
</dbReference>
<evidence type="ECO:0000256" key="6">
    <source>
        <dbReference type="SAM" id="MobiDB-lite"/>
    </source>
</evidence>
<keyword evidence="7" id="KW-0812">Transmembrane</keyword>